<gene>
    <name evidence="4" type="ORF">SAMN04489716_5391</name>
</gene>
<accession>A0A1H2C9R6</accession>
<dbReference type="Pfam" id="PF11796">
    <property type="entry name" value="DUF3323"/>
    <property type="match status" value="1"/>
</dbReference>
<dbReference type="OrthoDB" id="8188786at2"/>
<evidence type="ECO:0000256" key="1">
    <source>
        <dbReference type="SAM" id="MobiDB-lite"/>
    </source>
</evidence>
<evidence type="ECO:0000313" key="5">
    <source>
        <dbReference type="Proteomes" id="UP000198688"/>
    </source>
</evidence>
<evidence type="ECO:0000259" key="3">
    <source>
        <dbReference type="Pfam" id="PF11796"/>
    </source>
</evidence>
<evidence type="ECO:0000313" key="4">
    <source>
        <dbReference type="EMBL" id="SDT66806.1"/>
    </source>
</evidence>
<dbReference type="NCBIfam" id="TIGR02679">
    <property type="entry name" value="TIGR02679 family protein"/>
    <property type="match status" value="1"/>
</dbReference>
<sequence length="414" mass="44129">MPDLASDPGWRRLLMAARRSLERTGGSLDGSVSLAAPDEAERHLVIGVTGVHRPAGVSRVTVRLAEMDTFLRDAYGIGLAEVVGPFRDRPGERVRETGGRAALLALAAASRHAGQPWFGGWLDTLRRDGTLTRIVRGGLPFPRVLAVLEALPVSGEPMPVFAERVLGDTKALVDGPVRGLVLRALAAWHEIAPPTGAQQERALWELAGVVPDDLASQVLVLNLPATGGLLGDWLTSAAAAHVPFRVTLHQLRLTPLTLPAAEIFVCENPAVLRAAAGHVTAPLICAEGVPSIAVHALLARRAPGTVIRWRNDFDWTGVRLTASALARYPGAVPWRMSGTDYLAAGGPGLPLTGTPSATAWDPSLAEAMTDLGRSVMEERLLDTLLTDLAGRAKWPDESREPRPEEDEVPPVRSS</sequence>
<organism evidence="4 5">
    <name type="scientific">Actinoplanes derwentensis</name>
    <dbReference type="NCBI Taxonomy" id="113562"/>
    <lineage>
        <taxon>Bacteria</taxon>
        <taxon>Bacillati</taxon>
        <taxon>Actinomycetota</taxon>
        <taxon>Actinomycetes</taxon>
        <taxon>Micromonosporales</taxon>
        <taxon>Micromonosporaceae</taxon>
        <taxon>Actinoplanes</taxon>
    </lineage>
</organism>
<dbReference type="InterPro" id="IPR024466">
    <property type="entry name" value="CHP02679_N"/>
</dbReference>
<dbReference type="AlphaFoldDB" id="A0A1H2C9R6"/>
<feature type="domain" description="Conserved hypothetical protein CHP02679 N terminus" evidence="3">
    <location>
        <begin position="29"/>
        <end position="225"/>
    </location>
</feature>
<dbReference type="Proteomes" id="UP000198688">
    <property type="component" value="Chromosome I"/>
</dbReference>
<dbReference type="InterPro" id="IPR013495">
    <property type="entry name" value="CHP02679"/>
</dbReference>
<proteinExistence type="predicted"/>
<feature type="compositionally biased region" description="Basic and acidic residues" evidence="1">
    <location>
        <begin position="393"/>
        <end position="402"/>
    </location>
</feature>
<dbReference type="InterPro" id="IPR024465">
    <property type="entry name" value="DUF2399"/>
</dbReference>
<keyword evidence="5" id="KW-1185">Reference proteome</keyword>
<reference evidence="4 5" key="1">
    <citation type="submission" date="2016-10" db="EMBL/GenBank/DDBJ databases">
        <authorList>
            <person name="de Groot N.N."/>
        </authorList>
    </citation>
    <scope>NUCLEOTIDE SEQUENCE [LARGE SCALE GENOMIC DNA]</scope>
    <source>
        <strain evidence="4 5">DSM 43941</strain>
    </source>
</reference>
<dbReference type="Pfam" id="PF09664">
    <property type="entry name" value="DUF2399"/>
    <property type="match status" value="1"/>
</dbReference>
<feature type="domain" description="DUF2399" evidence="2">
    <location>
        <begin position="246"/>
        <end position="388"/>
    </location>
</feature>
<evidence type="ECO:0000259" key="2">
    <source>
        <dbReference type="Pfam" id="PF09664"/>
    </source>
</evidence>
<dbReference type="EMBL" id="LT629758">
    <property type="protein sequence ID" value="SDT66806.1"/>
    <property type="molecule type" value="Genomic_DNA"/>
</dbReference>
<protein>
    <submittedName>
        <fullName evidence="4">TIGR02679 family protein</fullName>
    </submittedName>
</protein>
<feature type="region of interest" description="Disordered" evidence="1">
    <location>
        <begin position="391"/>
        <end position="414"/>
    </location>
</feature>
<dbReference type="STRING" id="113562.SAMN04489716_5391"/>
<dbReference type="RefSeq" id="WP_092547182.1">
    <property type="nucleotide sequence ID" value="NZ_LT629758.1"/>
</dbReference>
<name>A0A1H2C9R6_9ACTN</name>